<keyword evidence="3" id="KW-0677">Repeat</keyword>
<dbReference type="Pfam" id="PF03471">
    <property type="entry name" value="CorC_HlyC"/>
    <property type="match status" value="1"/>
</dbReference>
<evidence type="ECO:0000256" key="5">
    <source>
        <dbReference type="ARBA" id="ARBA00023122"/>
    </source>
</evidence>
<protein>
    <submittedName>
        <fullName evidence="12">Putative hemolysin</fullName>
    </submittedName>
</protein>
<dbReference type="Proteomes" id="UP000245959">
    <property type="component" value="Unassembled WGS sequence"/>
</dbReference>
<name>A0A2U1BAX8_9BACT</name>
<evidence type="ECO:0000313" key="12">
    <source>
        <dbReference type="EMBL" id="PVY45824.1"/>
    </source>
</evidence>
<dbReference type="PANTHER" id="PTHR22777:SF17">
    <property type="entry name" value="UPF0053 PROTEIN SLL0260"/>
    <property type="match status" value="1"/>
</dbReference>
<evidence type="ECO:0000256" key="8">
    <source>
        <dbReference type="PROSITE-ProRule" id="PRU01193"/>
    </source>
</evidence>
<evidence type="ECO:0000256" key="9">
    <source>
        <dbReference type="SAM" id="Phobius"/>
    </source>
</evidence>
<dbReference type="GO" id="GO:0050660">
    <property type="term" value="F:flavin adenine dinucleotide binding"/>
    <property type="evidence" value="ECO:0007669"/>
    <property type="project" value="InterPro"/>
</dbReference>
<comment type="caution">
    <text evidence="12">The sequence shown here is derived from an EMBL/GenBank/DDBJ whole genome shotgun (WGS) entry which is preliminary data.</text>
</comment>
<dbReference type="GeneID" id="78293551"/>
<feature type="domain" description="CBS" evidence="10">
    <location>
        <begin position="226"/>
        <end position="288"/>
    </location>
</feature>
<dbReference type="Pfam" id="PF00571">
    <property type="entry name" value="CBS"/>
    <property type="match status" value="1"/>
</dbReference>
<reference evidence="12 13" key="1">
    <citation type="submission" date="2018-04" db="EMBL/GenBank/DDBJ databases">
        <title>Genomic Encyclopedia of Type Strains, Phase IV (KMG-IV): sequencing the most valuable type-strain genomes for metagenomic binning, comparative biology and taxonomic classification.</title>
        <authorList>
            <person name="Goeker M."/>
        </authorList>
    </citation>
    <scope>NUCLEOTIDE SEQUENCE [LARGE SCALE GENOMIC DNA]</scope>
    <source>
        <strain evidence="12 13">DSM 14823</strain>
    </source>
</reference>
<keyword evidence="6 8" id="KW-0472">Membrane</keyword>
<keyword evidence="2 8" id="KW-0812">Transmembrane</keyword>
<organism evidence="12 13">
    <name type="scientific">Victivallis vadensis</name>
    <dbReference type="NCBI Taxonomy" id="172901"/>
    <lineage>
        <taxon>Bacteria</taxon>
        <taxon>Pseudomonadati</taxon>
        <taxon>Lentisphaerota</taxon>
        <taxon>Lentisphaeria</taxon>
        <taxon>Victivallales</taxon>
        <taxon>Victivallaceae</taxon>
        <taxon>Victivallis</taxon>
    </lineage>
</organism>
<dbReference type="InterPro" id="IPR036318">
    <property type="entry name" value="FAD-bd_PCMH-like_sf"/>
</dbReference>
<evidence type="ECO:0000256" key="7">
    <source>
        <dbReference type="PROSITE-ProRule" id="PRU00703"/>
    </source>
</evidence>
<dbReference type="InterPro" id="IPR002550">
    <property type="entry name" value="CNNM"/>
</dbReference>
<evidence type="ECO:0000256" key="2">
    <source>
        <dbReference type="ARBA" id="ARBA00022692"/>
    </source>
</evidence>
<dbReference type="InterPro" id="IPR016169">
    <property type="entry name" value="FAD-bd_PCMH_sub2"/>
</dbReference>
<feature type="domain" description="CBS" evidence="10">
    <location>
        <begin position="291"/>
        <end position="348"/>
    </location>
</feature>
<dbReference type="Pfam" id="PF01595">
    <property type="entry name" value="CNNM"/>
    <property type="match status" value="1"/>
</dbReference>
<accession>A0A2U1BAX8</accession>
<keyword evidence="13" id="KW-1185">Reference proteome</keyword>
<evidence type="ECO:0000256" key="3">
    <source>
        <dbReference type="ARBA" id="ARBA00022737"/>
    </source>
</evidence>
<dbReference type="PROSITE" id="PS51371">
    <property type="entry name" value="CBS"/>
    <property type="match status" value="2"/>
</dbReference>
<dbReference type="AlphaFoldDB" id="A0A2U1BAX8"/>
<feature type="domain" description="CNNM transmembrane" evidence="11">
    <location>
        <begin position="3"/>
        <end position="207"/>
    </location>
</feature>
<evidence type="ECO:0000256" key="1">
    <source>
        <dbReference type="ARBA" id="ARBA00004141"/>
    </source>
</evidence>
<evidence type="ECO:0000259" key="11">
    <source>
        <dbReference type="PROSITE" id="PS51846"/>
    </source>
</evidence>
<keyword evidence="4 8" id="KW-1133">Transmembrane helix</keyword>
<proteinExistence type="predicted"/>
<dbReference type="PANTHER" id="PTHR22777">
    <property type="entry name" value="HEMOLYSIN-RELATED"/>
    <property type="match status" value="1"/>
</dbReference>
<evidence type="ECO:0000259" key="10">
    <source>
        <dbReference type="PROSITE" id="PS51371"/>
    </source>
</evidence>
<dbReference type="InterPro" id="IPR000644">
    <property type="entry name" value="CBS_dom"/>
</dbReference>
<keyword evidence="5 7" id="KW-0129">CBS domain</keyword>
<dbReference type="RefSeq" id="WP_165832723.1">
    <property type="nucleotide sequence ID" value="NZ_CALXNT010000025.1"/>
</dbReference>
<feature type="transmembrane region" description="Helical" evidence="9">
    <location>
        <begin position="63"/>
        <end position="86"/>
    </location>
</feature>
<gene>
    <name evidence="12" type="ORF">C8D82_10113</name>
</gene>
<dbReference type="InterPro" id="IPR044751">
    <property type="entry name" value="Ion_transp-like_CBS"/>
</dbReference>
<dbReference type="SUPFAM" id="SSF56176">
    <property type="entry name" value="FAD-binding/transporter-associated domain-like"/>
    <property type="match status" value="1"/>
</dbReference>
<dbReference type="EMBL" id="QEKH01000001">
    <property type="protein sequence ID" value="PVY45824.1"/>
    <property type="molecule type" value="Genomic_DNA"/>
</dbReference>
<comment type="subcellular location">
    <subcellularLocation>
        <location evidence="1">Membrane</location>
        <topology evidence="1">Multi-pass membrane protein</topology>
    </subcellularLocation>
</comment>
<dbReference type="PROSITE" id="PS51846">
    <property type="entry name" value="CNNM"/>
    <property type="match status" value="1"/>
</dbReference>
<dbReference type="InterPro" id="IPR005170">
    <property type="entry name" value="Transptr-assoc_dom"/>
</dbReference>
<sequence>MEDGSLLLLQLLFLGFLILLNAFFASSEVALISLKPATVRRLGTEGGRRGRRLADLVGNSGRFLATVQVGVTFAGFMASAFAADTFSEPVTGWLYGLGFQFLSKKILGGVIMVAITILLSYISLVFGELVPKQLGLRYAEAVALNVAGPIDFIARVTAPFVWFLNASVNFVLRLFGVTLGNSQEVTEEEIRMMVDIGEENGAIESDEKRMIENVFEFNNTTAAEVMTHRTEMVALDIEAPPEEVEKVLMSCGFSRVPVYREDIDEIIGFLHFREYLSAKVQGNSAPDIRKLLKPVYLAPETMRANILFRNMQSKKFGMAIILDEFGGTSGLVTIEDLLEEIVGSLYDEYDEADIEIEQLGEGEWRIDGSMRLDEISRRLDLALPEEEYDTIGGLVFGMLNEVPTVGATVELPVSGISIRVESVEERRVDKVILQYTPPQEEESGE</sequence>
<feature type="transmembrane region" description="Helical" evidence="9">
    <location>
        <begin position="6"/>
        <end position="25"/>
    </location>
</feature>
<dbReference type="FunFam" id="3.10.580.10:FF:000002">
    <property type="entry name" value="Magnesium/cobalt efflux protein CorC"/>
    <property type="match status" value="1"/>
</dbReference>
<dbReference type="GO" id="GO:0005886">
    <property type="term" value="C:plasma membrane"/>
    <property type="evidence" value="ECO:0007669"/>
    <property type="project" value="TreeGrafter"/>
</dbReference>
<evidence type="ECO:0000256" key="6">
    <source>
        <dbReference type="ARBA" id="ARBA00023136"/>
    </source>
</evidence>
<feature type="transmembrane region" description="Helical" evidence="9">
    <location>
        <begin position="106"/>
        <end position="127"/>
    </location>
</feature>
<dbReference type="Gene3D" id="3.10.580.10">
    <property type="entry name" value="CBS-domain"/>
    <property type="match status" value="1"/>
</dbReference>
<evidence type="ECO:0000313" key="13">
    <source>
        <dbReference type="Proteomes" id="UP000245959"/>
    </source>
</evidence>
<dbReference type="SMART" id="SM01091">
    <property type="entry name" value="CorC_HlyC"/>
    <property type="match status" value="1"/>
</dbReference>
<dbReference type="CDD" id="cd04590">
    <property type="entry name" value="CBS_pair_CorC_HlyC_assoc"/>
    <property type="match status" value="1"/>
</dbReference>
<dbReference type="Gene3D" id="3.30.465.10">
    <property type="match status" value="1"/>
</dbReference>
<dbReference type="InterPro" id="IPR046342">
    <property type="entry name" value="CBS_dom_sf"/>
</dbReference>
<evidence type="ECO:0000256" key="4">
    <source>
        <dbReference type="ARBA" id="ARBA00022989"/>
    </source>
</evidence>
<dbReference type="SUPFAM" id="SSF54631">
    <property type="entry name" value="CBS-domain pair"/>
    <property type="match status" value="1"/>
</dbReference>